<dbReference type="AlphaFoldDB" id="A0A0N5AW18"/>
<protein>
    <submittedName>
        <fullName evidence="4">Acetyltransf_18 domain-containing protein</fullName>
    </submittedName>
</protein>
<dbReference type="WBParaSite" id="SMUV_0000910001-mRNA-1">
    <property type="protein sequence ID" value="SMUV_0000910001-mRNA-1"/>
    <property type="gene ID" value="SMUV_0000910001"/>
</dbReference>
<proteinExistence type="predicted"/>
<evidence type="ECO:0000259" key="1">
    <source>
        <dbReference type="Pfam" id="PF18014"/>
    </source>
</evidence>
<keyword evidence="3" id="KW-1185">Reference proteome</keyword>
<evidence type="ECO:0000313" key="4">
    <source>
        <dbReference type="WBParaSite" id="SMUV_0000910001-mRNA-1"/>
    </source>
</evidence>
<evidence type="ECO:0000313" key="3">
    <source>
        <dbReference type="Proteomes" id="UP000046393"/>
    </source>
</evidence>
<evidence type="ECO:0000259" key="2">
    <source>
        <dbReference type="Pfam" id="PF24524"/>
    </source>
</evidence>
<dbReference type="Proteomes" id="UP000046393">
    <property type="component" value="Unplaced"/>
</dbReference>
<dbReference type="Pfam" id="PF18014">
    <property type="entry name" value="Acetyltransf_18"/>
    <property type="match status" value="1"/>
</dbReference>
<accession>A0A0N5AW18</accession>
<name>A0A0N5AW18_9BILA</name>
<dbReference type="Pfam" id="PF24524">
    <property type="entry name" value="DUF7596"/>
    <property type="match status" value="1"/>
</dbReference>
<dbReference type="Gene3D" id="3.40.630.90">
    <property type="match status" value="1"/>
</dbReference>
<feature type="domain" description="DUF7596" evidence="2">
    <location>
        <begin position="21"/>
        <end position="157"/>
    </location>
</feature>
<reference evidence="4" key="1">
    <citation type="submission" date="2017-02" db="UniProtKB">
        <authorList>
            <consortium name="WormBaseParasite"/>
        </authorList>
    </citation>
    <scope>IDENTIFICATION</scope>
</reference>
<dbReference type="InterPro" id="IPR056017">
    <property type="entry name" value="DUF7596"/>
</dbReference>
<organism evidence="3 4">
    <name type="scientific">Syphacia muris</name>
    <dbReference type="NCBI Taxonomy" id="451379"/>
    <lineage>
        <taxon>Eukaryota</taxon>
        <taxon>Metazoa</taxon>
        <taxon>Ecdysozoa</taxon>
        <taxon>Nematoda</taxon>
        <taxon>Chromadorea</taxon>
        <taxon>Rhabditida</taxon>
        <taxon>Spirurina</taxon>
        <taxon>Oxyuridomorpha</taxon>
        <taxon>Oxyuroidea</taxon>
        <taxon>Oxyuridae</taxon>
        <taxon>Syphacia</taxon>
    </lineage>
</organism>
<dbReference type="InterPro" id="IPR041496">
    <property type="entry name" value="YitH/HolE_GNAT"/>
</dbReference>
<sequence length="321" mass="36954">MVRCSLSAYSYALAKKTNCEKLLSESPESTSAYLEDSDGNMRALVSMVKYSPTQAYCTIAEQDHTLKGKYICVKETENPCCLKITATKDTPENTRFLPVYVQVHHNPKSRLPLEHLIDQLSKSVLGQLNLDLKKNVTVDLLDDDNLDIWRDKAAFFVTDQQHLCELTAYVPEFLQTLRYDNDDGISITRLNELNKNDVFNYDQKVSGINRVAFLEKLFQQSTIYVAEDEKEGYIEGYLVAKGDRVLALYANTESSAHMLMEKFLNSHSFKKVTICTRQRCWQVERSPGTQLQRIYRRHTRYVPTNINWNKVYALNVGLHIL</sequence>
<feature type="domain" description="YitH/HolE acetyltransferase (GNAT)" evidence="1">
    <location>
        <begin position="198"/>
        <end position="275"/>
    </location>
</feature>